<proteinExistence type="predicted"/>
<dbReference type="InterPro" id="IPR029058">
    <property type="entry name" value="AB_hydrolase_fold"/>
</dbReference>
<dbReference type="GO" id="GO:0016787">
    <property type="term" value="F:hydrolase activity"/>
    <property type="evidence" value="ECO:0007669"/>
    <property type="project" value="UniProtKB-KW"/>
</dbReference>
<dbReference type="PANTHER" id="PTHR48081:SF8">
    <property type="entry name" value="ALPHA_BETA HYDROLASE FOLD-3 DOMAIN-CONTAINING PROTEIN-RELATED"/>
    <property type="match status" value="1"/>
</dbReference>
<accession>A0A517PRS2</accession>
<dbReference type="AlphaFoldDB" id="A0A517PRS2"/>
<dbReference type="SUPFAM" id="SSF53474">
    <property type="entry name" value="alpha/beta-Hydrolases"/>
    <property type="match status" value="1"/>
</dbReference>
<evidence type="ECO:0000259" key="2">
    <source>
        <dbReference type="Pfam" id="PF07859"/>
    </source>
</evidence>
<gene>
    <name evidence="3" type="primary">lipR</name>
    <name evidence="3" type="ORF">HG66A1_38660</name>
</gene>
<evidence type="ECO:0000313" key="3">
    <source>
        <dbReference type="EMBL" id="QDT22060.1"/>
    </source>
</evidence>
<dbReference type="RefSeq" id="WP_197996670.1">
    <property type="nucleotide sequence ID" value="NZ_CP036266.1"/>
</dbReference>
<dbReference type="InterPro" id="IPR050300">
    <property type="entry name" value="GDXG_lipolytic_enzyme"/>
</dbReference>
<keyword evidence="1 3" id="KW-0378">Hydrolase</keyword>
<dbReference type="EC" id="3.1.1.-" evidence="3"/>
<dbReference type="PANTHER" id="PTHR48081">
    <property type="entry name" value="AB HYDROLASE SUPERFAMILY PROTEIN C4A8.06C"/>
    <property type="match status" value="1"/>
</dbReference>
<dbReference type="EMBL" id="CP036266">
    <property type="protein sequence ID" value="QDT22060.1"/>
    <property type="molecule type" value="Genomic_DNA"/>
</dbReference>
<evidence type="ECO:0000313" key="4">
    <source>
        <dbReference type="Proteomes" id="UP000320421"/>
    </source>
</evidence>
<dbReference type="Pfam" id="PF07859">
    <property type="entry name" value="Abhydrolase_3"/>
    <property type="match status" value="1"/>
</dbReference>
<dbReference type="Proteomes" id="UP000320421">
    <property type="component" value="Chromosome"/>
</dbReference>
<keyword evidence="4" id="KW-1185">Reference proteome</keyword>
<feature type="domain" description="Alpha/beta hydrolase fold-3" evidence="2">
    <location>
        <begin position="123"/>
        <end position="326"/>
    </location>
</feature>
<evidence type="ECO:0000256" key="1">
    <source>
        <dbReference type="ARBA" id="ARBA00022801"/>
    </source>
</evidence>
<sequence>MPSASESDFVKRFLCNALLGSILLFSVSPAVLYAQDFSIPETISPEAQTALAGFRGAAATAPLPAADDLDGWKAVQQKIEQKRAAANAEVVKKYQPEITPRKLGGVPVLDIKPKGWQESGKVLIYTHGGAYTMYSARSRLMSAVPMAGETGFRVISVDYTLAPVGKWQEVTDQVVTVIQTLIKEGHSLKEIAIYGESAGGGLAAGTVLKLRDKGLGMPAAVVLWSPWADITETGDTYTTLQQADPLLYYPKNLKHCADAYADPADQKHPYVSPVYGDYSKGFPPTLIQAGTKEIFMSNAIRQYQAIDTAGIPVKLDLYEGMWHIFQVFNYELPESKLARSKVKSFLKQHVGK</sequence>
<organism evidence="3 4">
    <name type="scientific">Gimesia chilikensis</name>
    <dbReference type="NCBI Taxonomy" id="2605989"/>
    <lineage>
        <taxon>Bacteria</taxon>
        <taxon>Pseudomonadati</taxon>
        <taxon>Planctomycetota</taxon>
        <taxon>Planctomycetia</taxon>
        <taxon>Planctomycetales</taxon>
        <taxon>Planctomycetaceae</taxon>
        <taxon>Gimesia</taxon>
    </lineage>
</organism>
<reference evidence="3 4" key="1">
    <citation type="submission" date="2019-02" db="EMBL/GenBank/DDBJ databases">
        <title>Deep-cultivation of Planctomycetes and their phenomic and genomic characterization uncovers novel biology.</title>
        <authorList>
            <person name="Wiegand S."/>
            <person name="Jogler M."/>
            <person name="Boedeker C."/>
            <person name="Pinto D."/>
            <person name="Vollmers J."/>
            <person name="Rivas-Marin E."/>
            <person name="Kohn T."/>
            <person name="Peeters S.H."/>
            <person name="Heuer A."/>
            <person name="Rast P."/>
            <person name="Oberbeckmann S."/>
            <person name="Bunk B."/>
            <person name="Jeske O."/>
            <person name="Meyerdierks A."/>
            <person name="Storesund J.E."/>
            <person name="Kallscheuer N."/>
            <person name="Luecker S."/>
            <person name="Lage O.M."/>
            <person name="Pohl T."/>
            <person name="Merkel B.J."/>
            <person name="Hornburger P."/>
            <person name="Mueller R.-W."/>
            <person name="Bruemmer F."/>
            <person name="Labrenz M."/>
            <person name="Spormann A.M."/>
            <person name="Op den Camp H."/>
            <person name="Overmann J."/>
            <person name="Amann R."/>
            <person name="Jetten M.S.M."/>
            <person name="Mascher T."/>
            <person name="Medema M.H."/>
            <person name="Devos D.P."/>
            <person name="Kaster A.-K."/>
            <person name="Ovreas L."/>
            <person name="Rohde M."/>
            <person name="Galperin M.Y."/>
            <person name="Jogler C."/>
        </authorList>
    </citation>
    <scope>NUCLEOTIDE SEQUENCE [LARGE SCALE GENOMIC DNA]</scope>
    <source>
        <strain evidence="3 4">HG66A1</strain>
    </source>
</reference>
<dbReference type="Gene3D" id="3.40.50.1820">
    <property type="entry name" value="alpha/beta hydrolase"/>
    <property type="match status" value="1"/>
</dbReference>
<name>A0A517PRS2_9PLAN</name>
<protein>
    <submittedName>
        <fullName evidence="3">Acetyl-hydrolase LipR</fullName>
        <ecNumber evidence="3">3.1.1.-</ecNumber>
    </submittedName>
</protein>
<dbReference type="InterPro" id="IPR013094">
    <property type="entry name" value="AB_hydrolase_3"/>
</dbReference>